<name>A0A974DRP8_XENLA</name>
<accession>A0A974DRP8</accession>
<evidence type="ECO:0000313" key="1">
    <source>
        <dbReference type="EMBL" id="OCT96849.1"/>
    </source>
</evidence>
<sequence length="71" mass="7835">MVLISKGSIVIGAMCLNAQSLPTKGGIHFKGTSPSRPTVFYHVPISLLCPRSTECYKFSYLVTKYGKWVLL</sequence>
<reference evidence="2" key="1">
    <citation type="journal article" date="2016" name="Nature">
        <title>Genome evolution in the allotetraploid frog Xenopus laevis.</title>
        <authorList>
            <person name="Session A.M."/>
            <person name="Uno Y."/>
            <person name="Kwon T."/>
            <person name="Chapman J.A."/>
            <person name="Toyoda A."/>
            <person name="Takahashi S."/>
            <person name="Fukui A."/>
            <person name="Hikosaka A."/>
            <person name="Suzuki A."/>
            <person name="Kondo M."/>
            <person name="van Heeringen S.J."/>
            <person name="Quigley I."/>
            <person name="Heinz S."/>
            <person name="Ogino H."/>
            <person name="Ochi H."/>
            <person name="Hellsten U."/>
            <person name="Lyons J.B."/>
            <person name="Simakov O."/>
            <person name="Putnam N."/>
            <person name="Stites J."/>
            <person name="Kuroki Y."/>
            <person name="Tanaka T."/>
            <person name="Michiue T."/>
            <person name="Watanabe M."/>
            <person name="Bogdanovic O."/>
            <person name="Lister R."/>
            <person name="Georgiou G."/>
            <person name="Paranjpe S.S."/>
            <person name="van Kruijsbergen I."/>
            <person name="Shu S."/>
            <person name="Carlson J."/>
            <person name="Kinoshita T."/>
            <person name="Ohta Y."/>
            <person name="Mawaribuchi S."/>
            <person name="Jenkins J."/>
            <person name="Grimwood J."/>
            <person name="Schmutz J."/>
            <person name="Mitros T."/>
            <person name="Mozaffari S.V."/>
            <person name="Suzuki Y."/>
            <person name="Haramoto Y."/>
            <person name="Yamamoto T.S."/>
            <person name="Takagi C."/>
            <person name="Heald R."/>
            <person name="Miller K."/>
            <person name="Haudenschild C."/>
            <person name="Kitzman J."/>
            <person name="Nakayama T."/>
            <person name="Izutsu Y."/>
            <person name="Robert J."/>
            <person name="Fortriede J."/>
            <person name="Burns K."/>
            <person name="Lotay V."/>
            <person name="Karimi K."/>
            <person name="Yasuoka Y."/>
            <person name="Dichmann D.S."/>
            <person name="Flajnik M.F."/>
            <person name="Houston D.W."/>
            <person name="Shendure J."/>
            <person name="DuPasquier L."/>
            <person name="Vize P.D."/>
            <person name="Zorn A.M."/>
            <person name="Ito M."/>
            <person name="Marcotte E.M."/>
            <person name="Wallingford J.B."/>
            <person name="Ito Y."/>
            <person name="Asashima M."/>
            <person name="Ueno N."/>
            <person name="Matsuda Y."/>
            <person name="Veenstra G.J."/>
            <person name="Fujiyama A."/>
            <person name="Harland R.M."/>
            <person name="Taira M."/>
            <person name="Rokhsar D.S."/>
        </authorList>
    </citation>
    <scope>NUCLEOTIDE SEQUENCE [LARGE SCALE GENOMIC DNA]</scope>
    <source>
        <strain evidence="2">J</strain>
    </source>
</reference>
<protein>
    <submittedName>
        <fullName evidence="1">Uncharacterized protein</fullName>
    </submittedName>
</protein>
<dbReference type="Proteomes" id="UP000694892">
    <property type="component" value="Chromosome 1S"/>
</dbReference>
<dbReference type="EMBL" id="CM004467">
    <property type="protein sequence ID" value="OCT96849.1"/>
    <property type="molecule type" value="Genomic_DNA"/>
</dbReference>
<evidence type="ECO:0000313" key="2">
    <source>
        <dbReference type="Proteomes" id="UP000694892"/>
    </source>
</evidence>
<organism evidence="1 2">
    <name type="scientific">Xenopus laevis</name>
    <name type="common">African clawed frog</name>
    <dbReference type="NCBI Taxonomy" id="8355"/>
    <lineage>
        <taxon>Eukaryota</taxon>
        <taxon>Metazoa</taxon>
        <taxon>Chordata</taxon>
        <taxon>Craniata</taxon>
        <taxon>Vertebrata</taxon>
        <taxon>Euteleostomi</taxon>
        <taxon>Amphibia</taxon>
        <taxon>Batrachia</taxon>
        <taxon>Anura</taxon>
        <taxon>Pipoidea</taxon>
        <taxon>Pipidae</taxon>
        <taxon>Xenopodinae</taxon>
        <taxon>Xenopus</taxon>
        <taxon>Xenopus</taxon>
    </lineage>
</organism>
<proteinExistence type="predicted"/>
<gene>
    <name evidence="1" type="ORF">XELAEV_18009065mg</name>
</gene>
<dbReference type="AlphaFoldDB" id="A0A974DRP8"/>